<dbReference type="EC" id="2.1.1.107" evidence="4"/>
<feature type="region of interest" description="Disordered" evidence="2">
    <location>
        <begin position="1"/>
        <end position="53"/>
    </location>
</feature>
<keyword evidence="4" id="KW-0808">Transferase</keyword>
<gene>
    <name evidence="4" type="primary">hemX</name>
    <name evidence="4" type="ORF">ABK905_24865</name>
</gene>
<evidence type="ECO:0000256" key="3">
    <source>
        <dbReference type="SAM" id="Phobius"/>
    </source>
</evidence>
<keyword evidence="1" id="KW-0175">Coiled coil</keyword>
<keyword evidence="3" id="KW-1133">Transmembrane helix</keyword>
<proteinExistence type="predicted"/>
<dbReference type="PANTHER" id="PTHR38043">
    <property type="entry name" value="PROTEIN HEMX"/>
    <property type="match status" value="1"/>
</dbReference>
<dbReference type="PANTHER" id="PTHR38043:SF1">
    <property type="entry name" value="PROTEIN HEMX"/>
    <property type="match status" value="1"/>
</dbReference>
<keyword evidence="3" id="KW-0812">Transmembrane</keyword>
<keyword evidence="4" id="KW-0489">Methyltransferase</keyword>
<protein>
    <submittedName>
        <fullName evidence="4">Uroporphyrinogen-III C-methyltransferase</fullName>
        <ecNumber evidence="4">2.1.1.107</ecNumber>
    </submittedName>
</protein>
<evidence type="ECO:0000256" key="2">
    <source>
        <dbReference type="SAM" id="MobiDB-lite"/>
    </source>
</evidence>
<feature type="coiled-coil region" evidence="1">
    <location>
        <begin position="90"/>
        <end position="142"/>
    </location>
</feature>
<feature type="compositionally biased region" description="Polar residues" evidence="2">
    <location>
        <begin position="1"/>
        <end position="17"/>
    </location>
</feature>
<dbReference type="AlphaFoldDB" id="A0AAU7Q952"/>
<feature type="transmembrane region" description="Helical" evidence="3">
    <location>
        <begin position="56"/>
        <end position="76"/>
    </location>
</feature>
<evidence type="ECO:0000256" key="1">
    <source>
        <dbReference type="SAM" id="Coils"/>
    </source>
</evidence>
<name>A0AAU7Q952_9GAMM</name>
<organism evidence="4">
    <name type="scientific">Acerihabitans sp. KWT182</name>
    <dbReference type="NCBI Taxonomy" id="3157919"/>
    <lineage>
        <taxon>Bacteria</taxon>
        <taxon>Pseudomonadati</taxon>
        <taxon>Pseudomonadota</taxon>
        <taxon>Gammaproteobacteria</taxon>
        <taxon>Enterobacterales</taxon>
        <taxon>Pectobacteriaceae</taxon>
        <taxon>Acerihabitans</taxon>
    </lineage>
</organism>
<dbReference type="GO" id="GO:0004851">
    <property type="term" value="F:uroporphyrin-III C-methyltransferase activity"/>
    <property type="evidence" value="ECO:0007669"/>
    <property type="project" value="UniProtKB-EC"/>
</dbReference>
<keyword evidence="3" id="KW-0472">Membrane</keyword>
<dbReference type="GO" id="GO:0032259">
    <property type="term" value="P:methylation"/>
    <property type="evidence" value="ECO:0007669"/>
    <property type="project" value="UniProtKB-KW"/>
</dbReference>
<dbReference type="NCBIfam" id="NF008173">
    <property type="entry name" value="PRK10920.1"/>
    <property type="match status" value="1"/>
</dbReference>
<reference evidence="4" key="1">
    <citation type="submission" date="2024-06" db="EMBL/GenBank/DDBJ databases">
        <authorList>
            <person name="Coelho C."/>
            <person name="Bento M."/>
            <person name="Garcia E."/>
            <person name="Camelo A."/>
            <person name="Brandao I."/>
            <person name="Espirito Santo C."/>
            <person name="Trovao J."/>
            <person name="Verissimo A."/>
            <person name="Costa J."/>
            <person name="Tiago I."/>
        </authorList>
    </citation>
    <scope>NUCLEOTIDE SEQUENCE</scope>
    <source>
        <strain evidence="4">KWT182</strain>
    </source>
</reference>
<evidence type="ECO:0000313" key="4">
    <source>
        <dbReference type="EMBL" id="XBS69554.1"/>
    </source>
</evidence>
<dbReference type="Pfam" id="PF04375">
    <property type="entry name" value="HemX"/>
    <property type="match status" value="1"/>
</dbReference>
<dbReference type="InterPro" id="IPR007470">
    <property type="entry name" value="HemX"/>
</dbReference>
<accession>A0AAU7Q952</accession>
<sequence>MTEHTTPTTPQENTIGAANTPGASRADTTATLLDETPSAPGDNPPRKPRSRGKPSLGVILAVLAIILTLLLAAALYSHNARQDNAQTAADQRLQSRLDELQQTQQAQQQRYQSELQQQAQTLAAAQRQAADQARQLGELRDKVATISGSEANTWLLAQADFLIKLAGRKLWSDQDIVTAGALLKSADASLADMNDPSLMPVRRAIIQDIAGLSAVSQIDFDGIILKVNQLSNQVDNLRLADNDSDEAPMDSDGDSKLSGSVREWRQNLSKSWHNFMNDFITIRRRDTGAEPLLAPNQEIYLRENIRSRLLIAAQAVPRHQNEVFQQSLETVSTWVRAYFDTDDASTRAFLSEVDALSQQSVSLNVPDQLSSQPLMDKLMQTRVRNLLAQPTAAPAGQGE</sequence>
<dbReference type="EMBL" id="CP157947">
    <property type="protein sequence ID" value="XBS69554.1"/>
    <property type="molecule type" value="Genomic_DNA"/>
</dbReference>